<dbReference type="InterPro" id="IPR004919">
    <property type="entry name" value="GmrSD_N"/>
</dbReference>
<dbReference type="PANTHER" id="PTHR35149">
    <property type="entry name" value="SLL5132 PROTEIN"/>
    <property type="match status" value="1"/>
</dbReference>
<gene>
    <name evidence="3" type="ORF">J4G33_06395</name>
</gene>
<feature type="domain" description="GmrSD restriction endonucleases N-terminal" evidence="1">
    <location>
        <begin position="11"/>
        <end position="272"/>
    </location>
</feature>
<accession>A0A939LR04</accession>
<dbReference type="EMBL" id="JAGEMK010000002">
    <property type="protein sequence ID" value="MBO1751430.1"/>
    <property type="molecule type" value="Genomic_DNA"/>
</dbReference>
<evidence type="ECO:0000313" key="4">
    <source>
        <dbReference type="Proteomes" id="UP000664209"/>
    </source>
</evidence>
<keyword evidence="4" id="KW-1185">Reference proteome</keyword>
<evidence type="ECO:0000259" key="1">
    <source>
        <dbReference type="Pfam" id="PF03235"/>
    </source>
</evidence>
<proteinExistence type="predicted"/>
<evidence type="ECO:0000259" key="2">
    <source>
        <dbReference type="Pfam" id="PF07510"/>
    </source>
</evidence>
<dbReference type="InterPro" id="IPR011089">
    <property type="entry name" value="GmrSD_C"/>
</dbReference>
<evidence type="ECO:0000313" key="3">
    <source>
        <dbReference type="EMBL" id="MBO1751430.1"/>
    </source>
</evidence>
<dbReference type="Pfam" id="PF03235">
    <property type="entry name" value="GmrSD_N"/>
    <property type="match status" value="1"/>
</dbReference>
<dbReference type="Pfam" id="PF07510">
    <property type="entry name" value="GmrSD_C"/>
    <property type="match status" value="1"/>
</dbReference>
<reference evidence="3" key="1">
    <citation type="submission" date="2021-03" db="EMBL/GenBank/DDBJ databases">
        <title>Actinotalea soli sp. nov., isolated from soil.</title>
        <authorList>
            <person name="Ping W."/>
            <person name="Zhang J."/>
        </authorList>
    </citation>
    <scope>NUCLEOTIDE SEQUENCE</scope>
    <source>
        <strain evidence="3">BY-33</strain>
    </source>
</reference>
<sequence length="660" mass="74841">MDSKTLTFLGLISGPRQYRIPPFQRAYSWEREERETLWLDMLTQYARLVDVWHLERDERDERISTMPSHYLGTIVLSGPSALGVPRSDVIDGQQRITTLMLAICALRDAWSTSISRPGRVADVEASAEQRRVLTDTYLRNAGARGDERARLIPLTIDRKAFGGIVHHSGSGKIDAEALELSDGHSQRVIQAYKFFHTEMRRKAVNPSTNPQLARFSNLFPLDFDVLEQVIAHRMSFIAIETKSLDDTNAIFESLNAKGKPLGQLDLLRNYVFMLLRGRAHEVLRDVWEPMETIHLRPAEVEQLVWADLVSRGTNVLQKRSYRTVQAQLREQGGTGQIAEEYVKELHRKSLYFRKILHPVNEEHDDLRAALTRLNDVGGRTARPVVLWLYEQIHRERCDYSTAAACVRDIESYLVRRFIAGLAPNNLNSQFGTMLARLNEQALMEEEVRSRLQRVMLISAKDWPDDEAISSAVLSEDFYHNGDTTQRMRILRSLDSTYGYELPPNYVASDKSIEHILPQARTNDWIGDLRAVGEELHSVQERYLHSLANLTLVAPETNSALGSKAFVLKAEIYATVDYKMTRDVKRFAQQNGGAWASAAIRSRAKDVAARVLELWPRPALPAPLSAAEAPLSEFGQDVLDRASDGEVFFTSSIEEDAVETE</sequence>
<name>A0A939LR04_9CELL</name>
<comment type="caution">
    <text evidence="3">The sequence shown here is derived from an EMBL/GenBank/DDBJ whole genome shotgun (WGS) entry which is preliminary data.</text>
</comment>
<dbReference type="AlphaFoldDB" id="A0A939LR04"/>
<protein>
    <submittedName>
        <fullName evidence="3">DUF262 domain-containing protein</fullName>
    </submittedName>
</protein>
<organism evidence="3 4">
    <name type="scientific">Actinotalea soli</name>
    <dbReference type="NCBI Taxonomy" id="2819234"/>
    <lineage>
        <taxon>Bacteria</taxon>
        <taxon>Bacillati</taxon>
        <taxon>Actinomycetota</taxon>
        <taxon>Actinomycetes</taxon>
        <taxon>Micrococcales</taxon>
        <taxon>Cellulomonadaceae</taxon>
        <taxon>Actinotalea</taxon>
    </lineage>
</organism>
<dbReference type="Proteomes" id="UP000664209">
    <property type="component" value="Unassembled WGS sequence"/>
</dbReference>
<dbReference type="RefSeq" id="WP_208055088.1">
    <property type="nucleotide sequence ID" value="NZ_JAGEMK010000002.1"/>
</dbReference>
<dbReference type="PANTHER" id="PTHR35149:SF2">
    <property type="entry name" value="DUF262 DOMAIN-CONTAINING PROTEIN"/>
    <property type="match status" value="1"/>
</dbReference>
<feature type="domain" description="GmrSD restriction endonucleases C-terminal" evidence="2">
    <location>
        <begin position="462"/>
        <end position="606"/>
    </location>
</feature>